<sequence length="301" mass="32973">MAQRYGGEHSPTGTPQSQNRPPQPAPFEGARRSRAGGRANLLFFAPFPLIWQAFGDGPVAMALNLLALGTLLLAAWLTREGLLAQEAYEARKVARRPALPRKILGSLLTGGGLALAGWAATGGIAAPIIYAVVGAVLHMMAFGPDPLSDKGMEGVDHFQNDRVARAIEGAESHLEAMGDAIKRCGDRGLEARVAQFQTAARRLFRTVEEDPRDLTAARKYLGVYLMGARDATIKFSDVYARNRDPEARKDYEALLDDLEQNFAARTERLLLDDKSDLTIEIEVLRDRLQREGVTGTQTYER</sequence>
<organism evidence="3 4">
    <name type="scientific">Shimia thalassica</name>
    <dbReference type="NCBI Taxonomy" id="1715693"/>
    <lineage>
        <taxon>Bacteria</taxon>
        <taxon>Pseudomonadati</taxon>
        <taxon>Pseudomonadota</taxon>
        <taxon>Alphaproteobacteria</taxon>
        <taxon>Rhodobacterales</taxon>
        <taxon>Roseobacteraceae</taxon>
    </lineage>
</organism>
<keyword evidence="4" id="KW-1185">Reference proteome</keyword>
<evidence type="ECO:0000256" key="1">
    <source>
        <dbReference type="SAM" id="MobiDB-lite"/>
    </source>
</evidence>
<dbReference type="GeneID" id="83879756"/>
<feature type="transmembrane region" description="Helical" evidence="2">
    <location>
        <begin position="35"/>
        <end position="54"/>
    </location>
</feature>
<keyword evidence="2" id="KW-1133">Transmembrane helix</keyword>
<dbReference type="EMBL" id="CYTW01000001">
    <property type="protein sequence ID" value="CUJ86882.1"/>
    <property type="molecule type" value="Genomic_DNA"/>
</dbReference>
<protein>
    <recommendedName>
        <fullName evidence="5">5-bromo-4-chloroindolyl phosphate hydrolysis protein</fullName>
    </recommendedName>
</protein>
<gene>
    <name evidence="3" type="ORF">PH7735_00678</name>
</gene>
<accession>A0A0P1I311</accession>
<proteinExistence type="predicted"/>
<dbReference type="RefSeq" id="WP_058309889.1">
    <property type="nucleotide sequence ID" value="NZ_CYTW01000001.1"/>
</dbReference>
<feature type="compositionally biased region" description="Polar residues" evidence="1">
    <location>
        <begin position="11"/>
        <end position="20"/>
    </location>
</feature>
<keyword evidence="2" id="KW-0812">Transmembrane</keyword>
<dbReference type="STRING" id="1715693.PH7735_00678"/>
<feature type="transmembrane region" description="Helical" evidence="2">
    <location>
        <begin position="124"/>
        <end position="142"/>
    </location>
</feature>
<keyword evidence="2" id="KW-0472">Membrane</keyword>
<feature type="transmembrane region" description="Helical" evidence="2">
    <location>
        <begin position="60"/>
        <end position="78"/>
    </location>
</feature>
<evidence type="ECO:0000313" key="4">
    <source>
        <dbReference type="Proteomes" id="UP000051870"/>
    </source>
</evidence>
<feature type="region of interest" description="Disordered" evidence="1">
    <location>
        <begin position="1"/>
        <end position="31"/>
    </location>
</feature>
<evidence type="ECO:0000313" key="3">
    <source>
        <dbReference type="EMBL" id="CUJ86882.1"/>
    </source>
</evidence>
<evidence type="ECO:0000256" key="2">
    <source>
        <dbReference type="SAM" id="Phobius"/>
    </source>
</evidence>
<dbReference type="InterPro" id="IPR018770">
    <property type="entry name" value="ChloroindolylP_hydrolase"/>
</dbReference>
<dbReference type="AlphaFoldDB" id="A0A0P1I311"/>
<reference evidence="4" key="1">
    <citation type="submission" date="2015-09" db="EMBL/GenBank/DDBJ databases">
        <authorList>
            <person name="Rodrigo-Torres Lidia"/>
            <person name="Arahal R.David."/>
        </authorList>
    </citation>
    <scope>NUCLEOTIDE SEQUENCE [LARGE SCALE GENOMIC DNA]</scope>
    <source>
        <strain evidence="4">CECT 7735</strain>
    </source>
</reference>
<dbReference type="Proteomes" id="UP000051870">
    <property type="component" value="Unassembled WGS sequence"/>
</dbReference>
<evidence type="ECO:0008006" key="5">
    <source>
        <dbReference type="Google" id="ProtNLM"/>
    </source>
</evidence>
<name>A0A0P1I311_9RHOB</name>
<dbReference type="Pfam" id="PF10112">
    <property type="entry name" value="Halogen_Hydrol"/>
    <property type="match status" value="1"/>
</dbReference>